<dbReference type="Pfam" id="PF13450">
    <property type="entry name" value="NAD_binding_8"/>
    <property type="match status" value="1"/>
</dbReference>
<dbReference type="GeneID" id="25303614"/>
<evidence type="ECO:0008006" key="6">
    <source>
        <dbReference type="Google" id="ProtNLM"/>
    </source>
</evidence>
<comment type="cofactor">
    <cofactor evidence="1">
        <name>FAD</name>
        <dbReference type="ChEBI" id="CHEBI:57692"/>
    </cofactor>
</comment>
<dbReference type="PANTHER" id="PTHR42877">
    <property type="entry name" value="L-ORNITHINE N(5)-MONOOXYGENASE-RELATED"/>
    <property type="match status" value="1"/>
</dbReference>
<dbReference type="InterPro" id="IPR036188">
    <property type="entry name" value="FAD/NAD-bd_sf"/>
</dbReference>
<dbReference type="VEuPathDB" id="FungiDB:Z517_04124"/>
<evidence type="ECO:0000256" key="3">
    <source>
        <dbReference type="SAM" id="MobiDB-lite"/>
    </source>
</evidence>
<accession>A0A0D2DTK1</accession>
<comment type="similarity">
    <text evidence="2">Belongs to the FAD-binding monooxygenase family.</text>
</comment>
<proteinExistence type="inferred from homology"/>
<dbReference type="EMBL" id="KN846971">
    <property type="protein sequence ID" value="KIW81101.1"/>
    <property type="molecule type" value="Genomic_DNA"/>
</dbReference>
<feature type="compositionally biased region" description="Polar residues" evidence="3">
    <location>
        <begin position="250"/>
        <end position="262"/>
    </location>
</feature>
<dbReference type="AlphaFoldDB" id="A0A0D2DTK1"/>
<evidence type="ECO:0000256" key="1">
    <source>
        <dbReference type="ARBA" id="ARBA00001974"/>
    </source>
</evidence>
<dbReference type="PANTHER" id="PTHR42877:SF8">
    <property type="entry name" value="MONOOXYGENASE"/>
    <property type="match status" value="1"/>
</dbReference>
<dbReference type="SUPFAM" id="SSF51905">
    <property type="entry name" value="FAD/NAD(P)-binding domain"/>
    <property type="match status" value="3"/>
</dbReference>
<organism evidence="4 5">
    <name type="scientific">Fonsecaea pedrosoi CBS 271.37</name>
    <dbReference type="NCBI Taxonomy" id="1442368"/>
    <lineage>
        <taxon>Eukaryota</taxon>
        <taxon>Fungi</taxon>
        <taxon>Dikarya</taxon>
        <taxon>Ascomycota</taxon>
        <taxon>Pezizomycotina</taxon>
        <taxon>Eurotiomycetes</taxon>
        <taxon>Chaetothyriomycetidae</taxon>
        <taxon>Chaetothyriales</taxon>
        <taxon>Herpotrichiellaceae</taxon>
        <taxon>Fonsecaea</taxon>
    </lineage>
</organism>
<reference evidence="4 5" key="1">
    <citation type="submission" date="2015-01" db="EMBL/GenBank/DDBJ databases">
        <title>The Genome Sequence of Fonsecaea pedrosoi CBS 271.37.</title>
        <authorList>
            <consortium name="The Broad Institute Genomics Platform"/>
            <person name="Cuomo C."/>
            <person name="de Hoog S."/>
            <person name="Gorbushina A."/>
            <person name="Stielow B."/>
            <person name="Teixiera M."/>
            <person name="Abouelleil A."/>
            <person name="Chapman S.B."/>
            <person name="Priest M."/>
            <person name="Young S.K."/>
            <person name="Wortman J."/>
            <person name="Nusbaum C."/>
            <person name="Birren B."/>
        </authorList>
    </citation>
    <scope>NUCLEOTIDE SEQUENCE [LARGE SCALE GENOMIC DNA]</scope>
    <source>
        <strain evidence="4 5">CBS 271.37</strain>
    </source>
</reference>
<evidence type="ECO:0000313" key="4">
    <source>
        <dbReference type="EMBL" id="KIW81101.1"/>
    </source>
</evidence>
<evidence type="ECO:0000313" key="5">
    <source>
        <dbReference type="Proteomes" id="UP000053029"/>
    </source>
</evidence>
<evidence type="ECO:0000256" key="2">
    <source>
        <dbReference type="ARBA" id="ARBA00010139"/>
    </source>
</evidence>
<dbReference type="Proteomes" id="UP000053029">
    <property type="component" value="Unassembled WGS sequence"/>
</dbReference>
<sequence>MGSLGTYQVPEWYHSEVLRPIKVICIGAGISGLCLAYKMMKLLDSFELTIYEKNDDVGGTWLENRYPGCACDIPAHIYTFTFDPKPDWSEYYAGSKEIHGYCRGFYEKHNIAQFTKLSHVVKEAVWDENTSKWRLEIEDRTSTPSRIFRDECDVLINGAGFLNKWSWPNIPGIETFQKPKLHSARWDASLDLKNKTVGLIGNGSSGIQVRRPNVQNVKVLKVFMRSPTWISPALGGSVALQFQDEHGGEHQSTSDANPGSTKGNKHEQFTFTEEEKEQFRADPQAHLQFRRRIEAEMNVLTDMFINGSSTQQQMHKFMVQQMKDRMGPGNEELKAKIIPQWAPGCRRITPGDGYLETLVQPHVEPIFGEIHRLTETAVQMVDGTLHDVDVLVCATGFDTSFIPPFPVIGRGGISMETAWKNIPDAYLGIAAPGFPNYFMTTGPQGPLGNGTILPAIETACEYFITVMKKMQEEKIRSVEPKRRATDQFHEHMSAFHKKTVWGLPCRSWYKNGTVDGEPQLWCGSALTYVKTIKVPRFEDYEFEYENSNQWAFLGNGKIKAFYEQVDGKPNINGLAPYIRNEDSPWTI</sequence>
<protein>
    <recommendedName>
        <fullName evidence="6">FAD/NAD(P)-binding domain-containing protein</fullName>
    </recommendedName>
</protein>
<name>A0A0D2DTK1_9EURO</name>
<dbReference type="RefSeq" id="XP_013284909.1">
    <property type="nucleotide sequence ID" value="XM_013429455.1"/>
</dbReference>
<dbReference type="InterPro" id="IPR051209">
    <property type="entry name" value="FAD-bind_Monooxygenase_sf"/>
</dbReference>
<dbReference type="HOGENOM" id="CLU_006937_6_1_1"/>
<gene>
    <name evidence="4" type="ORF">Z517_04124</name>
</gene>
<keyword evidence="5" id="KW-1185">Reference proteome</keyword>
<feature type="region of interest" description="Disordered" evidence="3">
    <location>
        <begin position="245"/>
        <end position="281"/>
    </location>
</feature>
<dbReference type="Gene3D" id="3.50.50.60">
    <property type="entry name" value="FAD/NAD(P)-binding domain"/>
    <property type="match status" value="2"/>
</dbReference>
<dbReference type="OrthoDB" id="74360at2759"/>